<dbReference type="Gene3D" id="2.40.10.10">
    <property type="entry name" value="Trypsin-like serine proteases"/>
    <property type="match status" value="2"/>
</dbReference>
<dbReference type="AlphaFoldDB" id="A0AA48LXD8"/>
<protein>
    <recommendedName>
        <fullName evidence="2">Serine protease</fullName>
    </recommendedName>
</protein>
<dbReference type="InterPro" id="IPR043504">
    <property type="entry name" value="Peptidase_S1_PA_chymotrypsin"/>
</dbReference>
<dbReference type="PANTHER" id="PTHR14389:SF3">
    <property type="entry name" value="PROTEIN FAM111A-LIKE"/>
    <property type="match status" value="1"/>
</dbReference>
<dbReference type="PANTHER" id="PTHR14389">
    <property type="entry name" value="SI:CH1073-475A24.1"/>
    <property type="match status" value="1"/>
</dbReference>
<dbReference type="Pfam" id="PF13365">
    <property type="entry name" value="Trypsin_2"/>
    <property type="match status" value="1"/>
</dbReference>
<reference evidence="1" key="1">
    <citation type="submission" date="2023-07" db="EMBL/GenBank/DDBJ databases">
        <authorList>
            <person name="Pelsma A.J. K."/>
        </authorList>
    </citation>
    <scope>NUCLEOTIDE SEQUENCE</scope>
</reference>
<dbReference type="InterPro" id="IPR009003">
    <property type="entry name" value="Peptidase_S1_PA"/>
</dbReference>
<evidence type="ECO:0000313" key="1">
    <source>
        <dbReference type="EMBL" id="CAJ0849285.1"/>
    </source>
</evidence>
<organism evidence="1">
    <name type="scientific">freshwater sediment metagenome</name>
    <dbReference type="NCBI Taxonomy" id="556182"/>
    <lineage>
        <taxon>unclassified sequences</taxon>
        <taxon>metagenomes</taxon>
        <taxon>ecological metagenomes</taxon>
    </lineage>
</organism>
<sequence length="393" mass="42606">MAHWGLLPARSGLLSGTDLGTARQILGQALNQGDILMLWSDAEFETPKLFANEYEDWLFRMLDQLNRSYRVDRALDILAGKLLRDGRPDGEILRALAEKAVLSRYSAQNEVSQFLKNIARPKPIPTDKVEPGKIAVAEEANRATLERLLKDGGGIMTLNGLFAKLSTISSLICRIEATQLGTGFLVAPDLVLTNYHVVKPEIDSGATGSAKCRFDYLSDEEDGVEVKLHAQKPFVAFSKYAPDEVGNASSPQPGELDYALLRLESPLGDAPSPKSAGKPRGFIRLLPDMQPPGADKILFVMQHPAGRALSTSLGLSLGTFFNGMRLRYTADTEAGSSGSPVFDQNLKLIALHHVGDPGSQFGGAAWNQGVPVSKIVAHIKDTVRDVNLAKYLS</sequence>
<gene>
    <name evidence="1" type="ORF">AMST5_00103</name>
</gene>
<evidence type="ECO:0008006" key="2">
    <source>
        <dbReference type="Google" id="ProtNLM"/>
    </source>
</evidence>
<dbReference type="SUPFAM" id="SSF50494">
    <property type="entry name" value="Trypsin-like serine proteases"/>
    <property type="match status" value="1"/>
</dbReference>
<name>A0AA48LXD8_9ZZZZ</name>
<proteinExistence type="predicted"/>
<dbReference type="EMBL" id="OY288114">
    <property type="protein sequence ID" value="CAJ0849285.1"/>
    <property type="molecule type" value="Genomic_DNA"/>
</dbReference>
<accession>A0AA48LXD8</accession>